<accession>A0A0F9NWT3</accession>
<protein>
    <submittedName>
        <fullName evidence="1">Uncharacterized protein</fullName>
    </submittedName>
</protein>
<name>A0A0F9NWT3_9ZZZZ</name>
<dbReference type="EMBL" id="LAZR01003601">
    <property type="protein sequence ID" value="KKN16572.1"/>
    <property type="molecule type" value="Genomic_DNA"/>
</dbReference>
<evidence type="ECO:0000313" key="1">
    <source>
        <dbReference type="EMBL" id="KKN16572.1"/>
    </source>
</evidence>
<comment type="caution">
    <text evidence="1">The sequence shown here is derived from an EMBL/GenBank/DDBJ whole genome shotgun (WGS) entry which is preliminary data.</text>
</comment>
<proteinExistence type="predicted"/>
<gene>
    <name evidence="1" type="ORF">LCGC14_0974520</name>
</gene>
<organism evidence="1">
    <name type="scientific">marine sediment metagenome</name>
    <dbReference type="NCBI Taxonomy" id="412755"/>
    <lineage>
        <taxon>unclassified sequences</taxon>
        <taxon>metagenomes</taxon>
        <taxon>ecological metagenomes</taxon>
    </lineage>
</organism>
<dbReference type="AlphaFoldDB" id="A0A0F9NWT3"/>
<reference evidence="1" key="1">
    <citation type="journal article" date="2015" name="Nature">
        <title>Complex archaea that bridge the gap between prokaryotes and eukaryotes.</title>
        <authorList>
            <person name="Spang A."/>
            <person name="Saw J.H."/>
            <person name="Jorgensen S.L."/>
            <person name="Zaremba-Niedzwiedzka K."/>
            <person name="Martijn J."/>
            <person name="Lind A.E."/>
            <person name="van Eijk R."/>
            <person name="Schleper C."/>
            <person name="Guy L."/>
            <person name="Ettema T.J."/>
        </authorList>
    </citation>
    <scope>NUCLEOTIDE SEQUENCE</scope>
</reference>
<sequence>MPLEIPNHIEFTVHKADQVLFNTRTNGDTLVANHMILDQDEATTLTWLVNSPNKLKIEITELTEPLDPED</sequence>